<dbReference type="GO" id="GO:0032259">
    <property type="term" value="P:methylation"/>
    <property type="evidence" value="ECO:0007669"/>
    <property type="project" value="UniProtKB-KW"/>
</dbReference>
<comment type="caution">
    <text evidence="5">The sequence shown here is derived from an EMBL/GenBank/DDBJ whole genome shotgun (WGS) entry which is preliminary data.</text>
</comment>
<gene>
    <name evidence="5" type="ORF">CJ670_08000</name>
</gene>
<dbReference type="GO" id="GO:0008171">
    <property type="term" value="F:O-methyltransferase activity"/>
    <property type="evidence" value="ECO:0007669"/>
    <property type="project" value="InterPro"/>
</dbReference>
<dbReference type="InterPro" id="IPR032774">
    <property type="entry name" value="WG_beta_rep"/>
</dbReference>
<reference evidence="5" key="1">
    <citation type="submission" date="2017-09" db="EMBL/GenBank/DDBJ databases">
        <title>Reassesment of A. cryaerophilus.</title>
        <authorList>
            <person name="Perez-Cataluna A."/>
            <person name="Collado L."/>
            <person name="Salgado O."/>
            <person name="Lefinanco V."/>
            <person name="Figueras M.J."/>
        </authorList>
    </citation>
    <scope>NUCLEOTIDE SEQUENCE [LARGE SCALE GENOMIC DNA]</scope>
    <source>
        <strain evidence="5">LMG 9065</strain>
    </source>
</reference>
<dbReference type="AlphaFoldDB" id="A0A2S9TCZ9"/>
<dbReference type="InterPro" id="IPR029063">
    <property type="entry name" value="SAM-dependent_MTases_sf"/>
</dbReference>
<dbReference type="Gene3D" id="3.40.50.150">
    <property type="entry name" value="Vaccinia Virus protein VP39"/>
    <property type="match status" value="1"/>
</dbReference>
<dbReference type="InterPro" id="IPR016461">
    <property type="entry name" value="COMT-like"/>
</dbReference>
<dbReference type="Proteomes" id="UP000239151">
    <property type="component" value="Unassembled WGS sequence"/>
</dbReference>
<dbReference type="Pfam" id="PF14903">
    <property type="entry name" value="WG_beta_rep"/>
    <property type="match status" value="1"/>
</dbReference>
<organism evidence="5">
    <name type="scientific">Aliarcobacter cryaerophilus</name>
    <dbReference type="NCBI Taxonomy" id="28198"/>
    <lineage>
        <taxon>Bacteria</taxon>
        <taxon>Pseudomonadati</taxon>
        <taxon>Campylobacterota</taxon>
        <taxon>Epsilonproteobacteria</taxon>
        <taxon>Campylobacterales</taxon>
        <taxon>Arcobacteraceae</taxon>
        <taxon>Aliarcobacter</taxon>
    </lineage>
</organism>
<accession>A0A2S9TCZ9</accession>
<evidence type="ECO:0000256" key="1">
    <source>
        <dbReference type="ARBA" id="ARBA00022603"/>
    </source>
</evidence>
<dbReference type="Pfam" id="PF00891">
    <property type="entry name" value="Methyltransf_2"/>
    <property type="match status" value="1"/>
</dbReference>
<dbReference type="SUPFAM" id="SSF53335">
    <property type="entry name" value="S-adenosyl-L-methionine-dependent methyltransferases"/>
    <property type="match status" value="1"/>
</dbReference>
<sequence length="536" mass="63233">MISISFDETHHIKNNKPLYDSRYKRVMSFHNGIAPVENQNESFFINEKNEKQFDINFIKAYGFYDGLSAVKDKNGWFHINLTGKEAYPQKYKWVGNFNENKCSVRNNDDKYFHIDIFGKKLYEEEYSYVGDFKYNIAVVIDKNGKSTHIDENGNLIHKKYFDELNIFHKGFAIAKDTKGYFHINKNGDPLYDNRYTKLEDFYNGFALATTFDNNKILLNEEDYSTFLIANHEININEILEENFSFFKYQILFSILKLDILKELNNIEDIDLPSISKKLILRWLYVEKFIDEENNLTKKGLLIENKLKPIILYWQDLPFKTISHLVDSLKKGGETFTKLFREHYFDFLANNKECLYLSQKINDFYNIDYSNLIKYMKLKNEIVCDIGGGSGSFINQILNIYKNIKPIVIDKYINTNNINSKRIDFFVKYKIYADVFLLCRVLHDWEDDKAIKILQNISNNMTSNNTLYLLETVVPENSKNDKGITLSFHLLNFVGGYERTKKDFEYILKKANLYIKNIYSLDTLISLIEVKKNEISN</sequence>
<evidence type="ECO:0000259" key="4">
    <source>
        <dbReference type="Pfam" id="PF00891"/>
    </source>
</evidence>
<keyword evidence="2" id="KW-0808">Transferase</keyword>
<dbReference type="EMBL" id="NXGI01000017">
    <property type="protein sequence ID" value="PRM96698.1"/>
    <property type="molecule type" value="Genomic_DNA"/>
</dbReference>
<proteinExistence type="predicted"/>
<keyword evidence="3" id="KW-0949">S-adenosyl-L-methionine</keyword>
<protein>
    <recommendedName>
        <fullName evidence="4">O-methyltransferase C-terminal domain-containing protein</fullName>
    </recommendedName>
</protein>
<dbReference type="PANTHER" id="PTHR43712">
    <property type="entry name" value="PUTATIVE (AFU_ORTHOLOGUE AFUA_4G14580)-RELATED"/>
    <property type="match status" value="1"/>
</dbReference>
<evidence type="ECO:0000256" key="3">
    <source>
        <dbReference type="ARBA" id="ARBA00022691"/>
    </source>
</evidence>
<keyword evidence="1" id="KW-0489">Methyltransferase</keyword>
<dbReference type="PROSITE" id="PS51683">
    <property type="entry name" value="SAM_OMT_II"/>
    <property type="match status" value="1"/>
</dbReference>
<evidence type="ECO:0000256" key="2">
    <source>
        <dbReference type="ARBA" id="ARBA00022679"/>
    </source>
</evidence>
<feature type="domain" description="O-methyltransferase C-terminal" evidence="4">
    <location>
        <begin position="322"/>
        <end position="510"/>
    </location>
</feature>
<evidence type="ECO:0000313" key="5">
    <source>
        <dbReference type="EMBL" id="PRM96698.1"/>
    </source>
</evidence>
<name>A0A2S9TCZ9_9BACT</name>
<dbReference type="InterPro" id="IPR001077">
    <property type="entry name" value="COMT_C"/>
</dbReference>
<dbReference type="PANTHER" id="PTHR43712:SF2">
    <property type="entry name" value="O-METHYLTRANSFERASE CICE"/>
    <property type="match status" value="1"/>
</dbReference>